<evidence type="ECO:0000313" key="2">
    <source>
        <dbReference type="EMBL" id="VDM30179.1"/>
    </source>
</evidence>
<evidence type="ECO:0000259" key="1">
    <source>
        <dbReference type="Pfam" id="PF14214"/>
    </source>
</evidence>
<feature type="domain" description="Helitron helicase-like" evidence="1">
    <location>
        <begin position="206"/>
        <end position="392"/>
    </location>
</feature>
<dbReference type="EMBL" id="UYWY01007632">
    <property type="protein sequence ID" value="VDM30179.1"/>
    <property type="molecule type" value="Genomic_DNA"/>
</dbReference>
<dbReference type="PANTHER" id="PTHR45786:SF74">
    <property type="entry name" value="ATP-DEPENDENT DNA HELICASE"/>
    <property type="match status" value="1"/>
</dbReference>
<sequence length="429" mass="48831">MRQRTARGAQVNRDLLVDIDECLRGNNEYCKMYMRFHEVFQSALQSRAEEGREQQPLIRMRMVNASEAPAAEKGNVHPGRLNAAAPGQVMVVFDAGEDGAPPDPRCRGTWVYPRNTRHPRPLPHWSPDACPLLFPILLPYGQRFYTHGIAAAGAGKKGRNGGKRGSRAEGYTVEEMEDYMQWDEHNDTTTETTGQGRKQRKFVSHAQLSLYHYAYRAADNPHWLWAARRLAQQFVVYNHVCIESARLDWISEKWKGMRCDAAADLFRKVMDERYAEKGWTLGRVIILPATYPGSPRNMQGCFEDSIALVAEVGRPNYFITFTTNPNWPEIKAMLRAGERCVDQPMLVARVFHQYFSEFLNDLLKQEVLGRVVGFAFNTEFQKRGLPHVHLLLCVEKSDQVLSSEDIDDVIQAYIPAQPAEGEEDAEGKL</sequence>
<organism evidence="2">
    <name type="scientific">Toxocara canis</name>
    <name type="common">Canine roundworm</name>
    <dbReference type="NCBI Taxonomy" id="6265"/>
    <lineage>
        <taxon>Eukaryota</taxon>
        <taxon>Metazoa</taxon>
        <taxon>Ecdysozoa</taxon>
        <taxon>Nematoda</taxon>
        <taxon>Chromadorea</taxon>
        <taxon>Rhabditida</taxon>
        <taxon>Spirurina</taxon>
        <taxon>Ascaridomorpha</taxon>
        <taxon>Ascaridoidea</taxon>
        <taxon>Toxocaridae</taxon>
        <taxon>Toxocara</taxon>
    </lineage>
</organism>
<proteinExistence type="predicted"/>
<dbReference type="InterPro" id="IPR025476">
    <property type="entry name" value="Helitron_helicase-like"/>
</dbReference>
<dbReference type="AlphaFoldDB" id="A0A3P7FMP3"/>
<reference evidence="2" key="1">
    <citation type="submission" date="2018-11" db="EMBL/GenBank/DDBJ databases">
        <authorList>
            <consortium name="Pathogen Informatics"/>
        </authorList>
    </citation>
    <scope>NUCLEOTIDE SEQUENCE [LARGE SCALE GENOMIC DNA]</scope>
</reference>
<gene>
    <name evidence="2" type="ORF">TCNE_LOCUS4462</name>
</gene>
<accession>A0A3P7FMP3</accession>
<dbReference type="PANTHER" id="PTHR45786">
    <property type="entry name" value="DNA BINDING PROTEIN-LIKE"/>
    <property type="match status" value="1"/>
</dbReference>
<dbReference type="Pfam" id="PF14214">
    <property type="entry name" value="Helitron_like_N"/>
    <property type="match status" value="1"/>
</dbReference>
<protein>
    <recommendedName>
        <fullName evidence="1">Helitron helicase-like domain-containing protein</fullName>
    </recommendedName>
</protein>
<name>A0A3P7FMP3_TOXCA</name>